<feature type="transmembrane region" description="Helical" evidence="1">
    <location>
        <begin position="12"/>
        <end position="36"/>
    </location>
</feature>
<dbReference type="InParanoid" id="A0A1B6QCP9"/>
<keyword evidence="1" id="KW-0812">Transmembrane</keyword>
<accession>A0A1B6QCP9</accession>
<sequence length="164" mass="18709">MSGRGIARPCFLIHLGSLYSKIIVTITILLCSRIGFLRVFTYDAEENYHMFFSAGTENYFVIAINVVVDSYARCLIMSEHSSMIFVGPWDYCPIFASLRAIRDEMRNFACYNDQIKIALSARANEVKRLEYEECAAMSNNQGVISYVNGCNIEEVDEEVFVIKH</sequence>
<gene>
    <name evidence="2" type="ORF">SORBI_3002G213000</name>
</gene>
<keyword evidence="1" id="KW-0472">Membrane</keyword>
<evidence type="ECO:0000313" key="3">
    <source>
        <dbReference type="Proteomes" id="UP000000768"/>
    </source>
</evidence>
<protein>
    <submittedName>
        <fullName evidence="2">Uncharacterized protein</fullName>
    </submittedName>
</protein>
<keyword evidence="1" id="KW-1133">Transmembrane helix</keyword>
<reference evidence="3" key="2">
    <citation type="journal article" date="2018" name="Plant J.">
        <title>The Sorghum bicolor reference genome: improved assembly, gene annotations, a transcriptome atlas, and signatures of genome organization.</title>
        <authorList>
            <person name="McCormick R.F."/>
            <person name="Truong S.K."/>
            <person name="Sreedasyam A."/>
            <person name="Jenkins J."/>
            <person name="Shu S."/>
            <person name="Sims D."/>
            <person name="Kennedy M."/>
            <person name="Amirebrahimi M."/>
            <person name="Weers B.D."/>
            <person name="McKinley B."/>
            <person name="Mattison A."/>
            <person name="Morishige D.T."/>
            <person name="Grimwood J."/>
            <person name="Schmutz J."/>
            <person name="Mullet J.E."/>
        </authorList>
    </citation>
    <scope>NUCLEOTIDE SEQUENCE [LARGE SCALE GENOMIC DNA]</scope>
    <source>
        <strain evidence="3">cv. BTx623</strain>
    </source>
</reference>
<organism evidence="2 3">
    <name type="scientific">Sorghum bicolor</name>
    <name type="common">Sorghum</name>
    <name type="synonym">Sorghum vulgare</name>
    <dbReference type="NCBI Taxonomy" id="4558"/>
    <lineage>
        <taxon>Eukaryota</taxon>
        <taxon>Viridiplantae</taxon>
        <taxon>Streptophyta</taxon>
        <taxon>Embryophyta</taxon>
        <taxon>Tracheophyta</taxon>
        <taxon>Spermatophyta</taxon>
        <taxon>Magnoliopsida</taxon>
        <taxon>Liliopsida</taxon>
        <taxon>Poales</taxon>
        <taxon>Poaceae</taxon>
        <taxon>PACMAD clade</taxon>
        <taxon>Panicoideae</taxon>
        <taxon>Andropogonodae</taxon>
        <taxon>Andropogoneae</taxon>
        <taxon>Sorghinae</taxon>
        <taxon>Sorghum</taxon>
    </lineage>
</organism>
<evidence type="ECO:0000313" key="2">
    <source>
        <dbReference type="EMBL" id="KXG35697.1"/>
    </source>
</evidence>
<dbReference type="AlphaFoldDB" id="A0A1B6QCP9"/>
<dbReference type="EMBL" id="CM000761">
    <property type="protein sequence ID" value="KXG35697.1"/>
    <property type="molecule type" value="Genomic_DNA"/>
</dbReference>
<dbReference type="Proteomes" id="UP000000768">
    <property type="component" value="Chromosome 2"/>
</dbReference>
<keyword evidence="3" id="KW-1185">Reference proteome</keyword>
<dbReference type="Gramene" id="KXG35697">
    <property type="protein sequence ID" value="KXG35697"/>
    <property type="gene ID" value="SORBI_3002G213000"/>
</dbReference>
<evidence type="ECO:0000256" key="1">
    <source>
        <dbReference type="SAM" id="Phobius"/>
    </source>
</evidence>
<proteinExistence type="predicted"/>
<reference evidence="2 3" key="1">
    <citation type="journal article" date="2009" name="Nature">
        <title>The Sorghum bicolor genome and the diversification of grasses.</title>
        <authorList>
            <person name="Paterson A.H."/>
            <person name="Bowers J.E."/>
            <person name="Bruggmann R."/>
            <person name="Dubchak I."/>
            <person name="Grimwood J."/>
            <person name="Gundlach H."/>
            <person name="Haberer G."/>
            <person name="Hellsten U."/>
            <person name="Mitros T."/>
            <person name="Poliakov A."/>
            <person name="Schmutz J."/>
            <person name="Spannagl M."/>
            <person name="Tang H."/>
            <person name="Wang X."/>
            <person name="Wicker T."/>
            <person name="Bharti A.K."/>
            <person name="Chapman J."/>
            <person name="Feltus F.A."/>
            <person name="Gowik U."/>
            <person name="Grigoriev I.V."/>
            <person name="Lyons E."/>
            <person name="Maher C.A."/>
            <person name="Martis M."/>
            <person name="Narechania A."/>
            <person name="Otillar R.P."/>
            <person name="Penning B.W."/>
            <person name="Salamov A.A."/>
            <person name="Wang Y."/>
            <person name="Zhang L."/>
            <person name="Carpita N.C."/>
            <person name="Freeling M."/>
            <person name="Gingle A.R."/>
            <person name="Hash C.T."/>
            <person name="Keller B."/>
            <person name="Klein P."/>
            <person name="Kresovich S."/>
            <person name="McCann M.C."/>
            <person name="Ming R."/>
            <person name="Peterson D.G."/>
            <person name="Mehboob-ur-Rahman"/>
            <person name="Ware D."/>
            <person name="Westhoff P."/>
            <person name="Mayer K.F."/>
            <person name="Messing J."/>
            <person name="Rokhsar D.S."/>
        </authorList>
    </citation>
    <scope>NUCLEOTIDE SEQUENCE [LARGE SCALE GENOMIC DNA]</scope>
    <source>
        <strain evidence="3">cv. BTx623</strain>
    </source>
</reference>
<name>A0A1B6QCP9_SORBI</name>